<feature type="compositionally biased region" description="Polar residues" evidence="1">
    <location>
        <begin position="290"/>
        <end position="310"/>
    </location>
</feature>
<feature type="compositionally biased region" description="Basic and acidic residues" evidence="1">
    <location>
        <begin position="189"/>
        <end position="216"/>
    </location>
</feature>
<dbReference type="OrthoDB" id="4359842at2759"/>
<organism evidence="2 3">
    <name type="scientific">Penicillium patulum</name>
    <name type="common">Penicillium griseofulvum</name>
    <dbReference type="NCBI Taxonomy" id="5078"/>
    <lineage>
        <taxon>Eukaryota</taxon>
        <taxon>Fungi</taxon>
        <taxon>Dikarya</taxon>
        <taxon>Ascomycota</taxon>
        <taxon>Pezizomycotina</taxon>
        <taxon>Eurotiomycetes</taxon>
        <taxon>Eurotiomycetidae</taxon>
        <taxon>Eurotiales</taxon>
        <taxon>Aspergillaceae</taxon>
        <taxon>Penicillium</taxon>
    </lineage>
</organism>
<feature type="compositionally biased region" description="Low complexity" evidence="1">
    <location>
        <begin position="69"/>
        <end position="83"/>
    </location>
</feature>
<reference evidence="2 3" key="1">
    <citation type="journal article" date="2016" name="BMC Genomics">
        <title>Genome sequencing and secondary metabolism of the postharvest pathogen Penicillium griseofulvum.</title>
        <authorList>
            <person name="Banani H."/>
            <person name="Marcet-Houben M."/>
            <person name="Ballester A.R."/>
            <person name="Abbruscato P."/>
            <person name="Gonzalez-Candelas L."/>
            <person name="Gabaldon T."/>
            <person name="Spadaro D."/>
        </authorList>
    </citation>
    <scope>NUCLEOTIDE SEQUENCE [LARGE SCALE GENOMIC DNA]</scope>
    <source>
        <strain evidence="2 3">PG3</strain>
    </source>
</reference>
<dbReference type="RefSeq" id="XP_040650990.1">
    <property type="nucleotide sequence ID" value="XM_040796452.1"/>
</dbReference>
<dbReference type="AlphaFoldDB" id="A0A135LTZ4"/>
<feature type="compositionally biased region" description="Polar residues" evidence="1">
    <location>
        <begin position="449"/>
        <end position="467"/>
    </location>
</feature>
<feature type="compositionally biased region" description="Polar residues" evidence="1">
    <location>
        <begin position="411"/>
        <end position="425"/>
    </location>
</feature>
<evidence type="ECO:0000313" key="2">
    <source>
        <dbReference type="EMBL" id="KXG52454.1"/>
    </source>
</evidence>
<feature type="compositionally biased region" description="Low complexity" evidence="1">
    <location>
        <begin position="229"/>
        <end position="238"/>
    </location>
</feature>
<gene>
    <name evidence="2" type="ORF">PGRI_087380</name>
</gene>
<evidence type="ECO:0000313" key="3">
    <source>
        <dbReference type="Proteomes" id="UP000070168"/>
    </source>
</evidence>
<feature type="compositionally biased region" description="Polar residues" evidence="1">
    <location>
        <begin position="21"/>
        <end position="48"/>
    </location>
</feature>
<proteinExistence type="predicted"/>
<evidence type="ECO:0000256" key="1">
    <source>
        <dbReference type="SAM" id="MobiDB-lite"/>
    </source>
</evidence>
<feature type="region of interest" description="Disordered" evidence="1">
    <location>
        <begin position="183"/>
        <end position="484"/>
    </location>
</feature>
<dbReference type="EMBL" id="LHQR01000026">
    <property type="protein sequence ID" value="KXG52454.1"/>
    <property type="molecule type" value="Genomic_DNA"/>
</dbReference>
<feature type="compositionally biased region" description="Low complexity" evidence="1">
    <location>
        <begin position="427"/>
        <end position="448"/>
    </location>
</feature>
<feature type="compositionally biased region" description="Low complexity" evidence="1">
    <location>
        <begin position="343"/>
        <end position="352"/>
    </location>
</feature>
<dbReference type="Proteomes" id="UP000070168">
    <property type="component" value="Unassembled WGS sequence"/>
</dbReference>
<feature type="compositionally biased region" description="Polar residues" evidence="1">
    <location>
        <begin position="323"/>
        <end position="338"/>
    </location>
</feature>
<dbReference type="GeneID" id="63711752"/>
<feature type="region of interest" description="Disordered" evidence="1">
    <location>
        <begin position="1"/>
        <end position="141"/>
    </location>
</feature>
<feature type="compositionally biased region" description="Polar residues" evidence="1">
    <location>
        <begin position="119"/>
        <end position="130"/>
    </location>
</feature>
<protein>
    <submittedName>
        <fullName evidence="2">Uncharacterized protein</fullName>
    </submittedName>
</protein>
<accession>A0A135LTZ4</accession>
<keyword evidence="3" id="KW-1185">Reference proteome</keyword>
<feature type="compositionally biased region" description="Polar residues" evidence="1">
    <location>
        <begin position="367"/>
        <end position="384"/>
    </location>
</feature>
<sequence length="630" mass="67117">MDHPNPPVDTSRRPASDFDETSTSIHPTSEIPATSGSPNSPRTRSSSVEGPFGFGYSGYRSPLSDFVFSTPSDPGSSIPIDPTLDTDWDPDTDHRDPFQSSDPYAMGGTTPFQDPEVFPSSSMNPVQTVGRTDLPSDPSGKYTPEQFARILAFIRNLRRALGALHDPVAADFLNDPHAIRHYPHLLSRQQHERERRNREKNMAEKKTTEAERRPMDPEQLASPGPAQPSPRESSAPESSLRDTPAQSASGTSPRESSGPESSLPDTPAQGEFGPFPRESSAPESSLRDTPAQSASGTSPRESSAPESSLLDTPAQGESGPSPRESNAPESSLPDTPTQGEFGPSPRESSAPEPSLPHTPAQGAPELSPQNTPAQDAPGSSQTTQSEDEASDEPARKRARYTIEPKSPTPGPSTITSASAPTQRRGTSSRVKTTPSSSSAARGRSSRQSTPAATPSSSRRSGASTKTEGATPGPSGANTAASSRRLHNSDIILSANKVGRGNPTPRSWDTALFADKMMSQMKQTTKMSWRDIAEAWNANLGAGSEEMNPRGLTKRWHRIQHSIGVWPGFDEALLEAVAGFDGELDEAGFAQIAEQLSAELGWEVSAAACQGQYKVLKAAGRVDVKGKGRAK</sequence>
<dbReference type="OMA" id="SWETASI"/>
<feature type="compositionally biased region" description="Polar residues" evidence="1">
    <location>
        <begin position="244"/>
        <end position="264"/>
    </location>
</feature>
<comment type="caution">
    <text evidence="2">The sequence shown here is derived from an EMBL/GenBank/DDBJ whole genome shotgun (WGS) entry which is preliminary data.</text>
</comment>
<name>A0A135LTZ4_PENPA</name>
<dbReference type="STRING" id="5078.A0A135LTZ4"/>